<organism evidence="1 2">
    <name type="scientific">Suillus subaureus</name>
    <dbReference type="NCBI Taxonomy" id="48587"/>
    <lineage>
        <taxon>Eukaryota</taxon>
        <taxon>Fungi</taxon>
        <taxon>Dikarya</taxon>
        <taxon>Basidiomycota</taxon>
        <taxon>Agaricomycotina</taxon>
        <taxon>Agaricomycetes</taxon>
        <taxon>Agaricomycetidae</taxon>
        <taxon>Boletales</taxon>
        <taxon>Suillineae</taxon>
        <taxon>Suillaceae</taxon>
        <taxon>Suillus</taxon>
    </lineage>
</organism>
<proteinExistence type="predicted"/>
<dbReference type="EMBL" id="JABBWG010000011">
    <property type="protein sequence ID" value="KAG1818653.1"/>
    <property type="molecule type" value="Genomic_DNA"/>
</dbReference>
<reference evidence="1" key="1">
    <citation type="journal article" date="2020" name="New Phytol.">
        <title>Comparative genomics reveals dynamic genome evolution in host specialist ectomycorrhizal fungi.</title>
        <authorList>
            <person name="Lofgren L.A."/>
            <person name="Nguyen N.H."/>
            <person name="Vilgalys R."/>
            <person name="Ruytinx J."/>
            <person name="Liao H.L."/>
            <person name="Branco S."/>
            <person name="Kuo A."/>
            <person name="LaButti K."/>
            <person name="Lipzen A."/>
            <person name="Andreopoulos W."/>
            <person name="Pangilinan J."/>
            <person name="Riley R."/>
            <person name="Hundley H."/>
            <person name="Na H."/>
            <person name="Barry K."/>
            <person name="Grigoriev I.V."/>
            <person name="Stajich J.E."/>
            <person name="Kennedy P.G."/>
        </authorList>
    </citation>
    <scope>NUCLEOTIDE SEQUENCE</scope>
    <source>
        <strain evidence="1">MN1</strain>
    </source>
</reference>
<dbReference type="OrthoDB" id="2612965at2759"/>
<dbReference type="Proteomes" id="UP000807769">
    <property type="component" value="Unassembled WGS sequence"/>
</dbReference>
<dbReference type="RefSeq" id="XP_041194525.1">
    <property type="nucleotide sequence ID" value="XM_041341548.1"/>
</dbReference>
<accession>A0A9P7EEP1</accession>
<name>A0A9P7EEP1_9AGAM</name>
<evidence type="ECO:0000313" key="2">
    <source>
        <dbReference type="Proteomes" id="UP000807769"/>
    </source>
</evidence>
<comment type="caution">
    <text evidence="1">The sequence shown here is derived from an EMBL/GenBank/DDBJ whole genome shotgun (WGS) entry which is preliminary data.</text>
</comment>
<evidence type="ECO:0000313" key="1">
    <source>
        <dbReference type="EMBL" id="KAG1818653.1"/>
    </source>
</evidence>
<sequence>MLQTHVVCNKRTHFQVYKQWCEVGGIMMHPHAIPPGKDLAVMQMTLDASLVLRPPAFTKDGLLEYIMELIVTEDEAIQLIDKPAFRCLLQYACPSLTNKDIPHRTKLTDTIKA</sequence>
<gene>
    <name evidence="1" type="ORF">BJ212DRAFT_1497582</name>
</gene>
<dbReference type="GeneID" id="64635564"/>
<protein>
    <submittedName>
        <fullName evidence="1">Uncharacterized protein</fullName>
    </submittedName>
</protein>
<dbReference type="AlphaFoldDB" id="A0A9P7EEP1"/>
<keyword evidence="2" id="KW-1185">Reference proteome</keyword>